<dbReference type="InterPro" id="IPR018517">
    <property type="entry name" value="tRNA_hU_synthase_CS"/>
</dbReference>
<evidence type="ECO:0000259" key="16">
    <source>
        <dbReference type="Pfam" id="PF01207"/>
    </source>
</evidence>
<dbReference type="SUPFAM" id="SSF51395">
    <property type="entry name" value="FMN-linked oxidoreductases"/>
    <property type="match status" value="1"/>
</dbReference>
<evidence type="ECO:0000256" key="2">
    <source>
        <dbReference type="ARBA" id="ARBA00002790"/>
    </source>
</evidence>
<dbReference type="GO" id="GO:0000049">
    <property type="term" value="F:tRNA binding"/>
    <property type="evidence" value="ECO:0007669"/>
    <property type="project" value="UniProtKB-UniRule"/>
</dbReference>
<dbReference type="Pfam" id="PF01207">
    <property type="entry name" value="Dus"/>
    <property type="match status" value="1"/>
</dbReference>
<evidence type="ECO:0000256" key="5">
    <source>
        <dbReference type="ARBA" id="ARBA00022643"/>
    </source>
</evidence>
<evidence type="ECO:0000313" key="18">
    <source>
        <dbReference type="Proteomes" id="UP000267187"/>
    </source>
</evidence>
<evidence type="ECO:0000256" key="14">
    <source>
        <dbReference type="PIRSR" id="PIRSR006621-1"/>
    </source>
</evidence>
<feature type="binding site" evidence="15">
    <location>
        <position position="174"/>
    </location>
    <ligand>
        <name>FMN</name>
        <dbReference type="ChEBI" id="CHEBI:58210"/>
    </ligand>
</feature>
<dbReference type="InterPro" id="IPR001269">
    <property type="entry name" value="DUS_fam"/>
</dbReference>
<dbReference type="PROSITE" id="PS01136">
    <property type="entry name" value="UPF0034"/>
    <property type="match status" value="1"/>
</dbReference>
<protein>
    <recommendedName>
        <fullName evidence="12">tRNA-dihydrouridine synthase B</fullName>
        <ecNumber evidence="12">1.3.1.-</ecNumber>
    </recommendedName>
</protein>
<keyword evidence="15" id="KW-0547">Nucleotide-binding</keyword>
<dbReference type="GO" id="GO:0050660">
    <property type="term" value="F:flavin adenine dinucleotide binding"/>
    <property type="evidence" value="ECO:0007669"/>
    <property type="project" value="InterPro"/>
</dbReference>
<evidence type="ECO:0000256" key="8">
    <source>
        <dbReference type="ARBA" id="ARBA00022884"/>
    </source>
</evidence>
<comment type="similarity">
    <text evidence="12">Belongs to the Dus family. DusB subfamily.</text>
</comment>
<feature type="binding site" evidence="12 15">
    <location>
        <begin position="21"/>
        <end position="23"/>
    </location>
    <ligand>
        <name>FMN</name>
        <dbReference type="ChEBI" id="CHEBI:58210"/>
    </ligand>
</feature>
<comment type="caution">
    <text evidence="17">The sequence shown here is derived from an EMBL/GenBank/DDBJ whole genome shotgun (WGS) entry which is preliminary data.</text>
</comment>
<sequence length="323" mass="35676">MANEMYRIGPYQLSNPTILAPMAGVTDLPFRRLCHRMGAGLVVGEMLTSDISLWNSTKSRHRLRHDNEVTPKAIQIAGGDAEMLANAAQMTQQLGAQIIDINMGCPAKKVCKKAAGSALLKDEALVTEILHAVVAAVDVPVTLKIRTGWSPEQRNGVTIARIAEDAGIKSLAVHGRTRACKYQGEAEYETIRQIVEAVDIPVAANGDIETPEKAKEVIEFTGAKAVMIGRAAQGSPWLFREINHYLANGEHLPTIDRKEQAEILLDHIKQLHEFYGPVMGYRIARKHVNWYLKPVGADREFIKMFNSIESEADQLKTISNFLS</sequence>
<comment type="similarity">
    <text evidence="13">Belongs to the dus family.</text>
</comment>
<evidence type="ECO:0000256" key="11">
    <source>
        <dbReference type="ARBA" id="ARBA00048802"/>
    </source>
</evidence>
<name>A0A3M0A6A0_9GAMM</name>
<keyword evidence="6 12" id="KW-0819">tRNA processing</keyword>
<proteinExistence type="inferred from homology"/>
<keyword evidence="4 12" id="KW-0285">Flavoprotein</keyword>
<feature type="binding site" evidence="12 15">
    <location>
        <position position="75"/>
    </location>
    <ligand>
        <name>FMN</name>
        <dbReference type="ChEBI" id="CHEBI:58210"/>
    </ligand>
</feature>
<feature type="active site" description="Proton donor" evidence="12 14">
    <location>
        <position position="105"/>
    </location>
</feature>
<keyword evidence="5 12" id="KW-0288">FMN</keyword>
<evidence type="ECO:0000256" key="6">
    <source>
        <dbReference type="ARBA" id="ARBA00022694"/>
    </source>
</evidence>
<evidence type="ECO:0000256" key="7">
    <source>
        <dbReference type="ARBA" id="ARBA00022857"/>
    </source>
</evidence>
<dbReference type="PIRSF" id="PIRSF006621">
    <property type="entry name" value="Dus"/>
    <property type="match status" value="1"/>
</dbReference>
<dbReference type="PANTHER" id="PTHR45846">
    <property type="entry name" value="TRNA-DIHYDROURIDINE(47) SYNTHASE [NAD(P)(+)]-LIKE"/>
    <property type="match status" value="1"/>
</dbReference>
<dbReference type="GO" id="GO:0010181">
    <property type="term" value="F:FMN binding"/>
    <property type="evidence" value="ECO:0007669"/>
    <property type="project" value="UniProtKB-UniRule"/>
</dbReference>
<dbReference type="InterPro" id="IPR024036">
    <property type="entry name" value="tRNA-dHydroUridine_Synthase_C"/>
</dbReference>
<keyword evidence="3 12" id="KW-0820">tRNA-binding</keyword>
<evidence type="ECO:0000256" key="9">
    <source>
        <dbReference type="ARBA" id="ARBA00023002"/>
    </source>
</evidence>
<evidence type="ECO:0000256" key="1">
    <source>
        <dbReference type="ARBA" id="ARBA00001917"/>
    </source>
</evidence>
<dbReference type="AlphaFoldDB" id="A0A3M0A6A0"/>
<dbReference type="Proteomes" id="UP000267187">
    <property type="component" value="Unassembled WGS sequence"/>
</dbReference>
<accession>A0A3M0A6A0</accession>
<comment type="cofactor">
    <cofactor evidence="1 12 13 15">
        <name>FMN</name>
        <dbReference type="ChEBI" id="CHEBI:58210"/>
    </cofactor>
</comment>
<dbReference type="InterPro" id="IPR032887">
    <property type="entry name" value="DusB"/>
</dbReference>
<feature type="binding site" evidence="12 15">
    <location>
        <begin position="229"/>
        <end position="230"/>
    </location>
    <ligand>
        <name>FMN</name>
        <dbReference type="ChEBI" id="CHEBI:58210"/>
    </ligand>
</feature>
<keyword evidence="18" id="KW-1185">Reference proteome</keyword>
<keyword evidence="8 12" id="KW-0694">RNA-binding</keyword>
<dbReference type="EMBL" id="REFJ01000003">
    <property type="protein sequence ID" value="RMA80116.1"/>
    <property type="molecule type" value="Genomic_DNA"/>
</dbReference>
<organism evidence="17 18">
    <name type="scientific">Umboniibacter marinipuniceus</name>
    <dbReference type="NCBI Taxonomy" id="569599"/>
    <lineage>
        <taxon>Bacteria</taxon>
        <taxon>Pseudomonadati</taxon>
        <taxon>Pseudomonadota</taxon>
        <taxon>Gammaproteobacteria</taxon>
        <taxon>Cellvibrionales</taxon>
        <taxon>Cellvibrionaceae</taxon>
        <taxon>Umboniibacter</taxon>
    </lineage>
</organism>
<dbReference type="InterPro" id="IPR004652">
    <property type="entry name" value="DusB-like"/>
</dbReference>
<evidence type="ECO:0000256" key="3">
    <source>
        <dbReference type="ARBA" id="ARBA00022555"/>
    </source>
</evidence>
<dbReference type="EC" id="1.3.1.-" evidence="12"/>
<dbReference type="InterPro" id="IPR013785">
    <property type="entry name" value="Aldolase_TIM"/>
</dbReference>
<dbReference type="Gene3D" id="1.10.1200.80">
    <property type="entry name" value="Putative flavin oxidoreducatase, domain 2"/>
    <property type="match status" value="1"/>
</dbReference>
<comment type="catalytic activity">
    <reaction evidence="10 12">
        <text>a 5,6-dihydrouridine in tRNA + NADP(+) = a uridine in tRNA + NADPH + H(+)</text>
        <dbReference type="Rhea" id="RHEA:23624"/>
        <dbReference type="Rhea" id="RHEA-COMP:13339"/>
        <dbReference type="Rhea" id="RHEA-COMP:13887"/>
        <dbReference type="ChEBI" id="CHEBI:15378"/>
        <dbReference type="ChEBI" id="CHEBI:57783"/>
        <dbReference type="ChEBI" id="CHEBI:58349"/>
        <dbReference type="ChEBI" id="CHEBI:65315"/>
        <dbReference type="ChEBI" id="CHEBI:74443"/>
    </reaction>
</comment>
<dbReference type="CDD" id="cd02801">
    <property type="entry name" value="DUS_like_FMN"/>
    <property type="match status" value="1"/>
</dbReference>
<dbReference type="Gene3D" id="3.20.20.70">
    <property type="entry name" value="Aldolase class I"/>
    <property type="match status" value="1"/>
</dbReference>
<comment type="catalytic activity">
    <reaction evidence="11 12">
        <text>a 5,6-dihydrouridine in tRNA + NAD(+) = a uridine in tRNA + NADH + H(+)</text>
        <dbReference type="Rhea" id="RHEA:54452"/>
        <dbReference type="Rhea" id="RHEA-COMP:13339"/>
        <dbReference type="Rhea" id="RHEA-COMP:13887"/>
        <dbReference type="ChEBI" id="CHEBI:15378"/>
        <dbReference type="ChEBI" id="CHEBI:57540"/>
        <dbReference type="ChEBI" id="CHEBI:57945"/>
        <dbReference type="ChEBI" id="CHEBI:65315"/>
        <dbReference type="ChEBI" id="CHEBI:74443"/>
    </reaction>
</comment>
<keyword evidence="7 12" id="KW-0521">NADP</keyword>
<evidence type="ECO:0000256" key="4">
    <source>
        <dbReference type="ARBA" id="ARBA00022630"/>
    </source>
</evidence>
<evidence type="ECO:0000256" key="13">
    <source>
        <dbReference type="PIRNR" id="PIRNR006621"/>
    </source>
</evidence>
<dbReference type="InterPro" id="IPR035587">
    <property type="entry name" value="DUS-like_FMN-bd"/>
</dbReference>
<gene>
    <name evidence="12" type="primary">dusB</name>
    <name evidence="17" type="ORF">DFR27_1478</name>
</gene>
<dbReference type="NCBIfam" id="TIGR00737">
    <property type="entry name" value="nifR3_yhdG"/>
    <property type="match status" value="1"/>
</dbReference>
<evidence type="ECO:0000313" key="17">
    <source>
        <dbReference type="EMBL" id="RMA80116.1"/>
    </source>
</evidence>
<feature type="binding site" evidence="12 15">
    <location>
        <position position="144"/>
    </location>
    <ligand>
        <name>FMN</name>
        <dbReference type="ChEBI" id="CHEBI:58210"/>
    </ligand>
</feature>
<evidence type="ECO:0000256" key="15">
    <source>
        <dbReference type="PIRSR" id="PIRSR006621-2"/>
    </source>
</evidence>
<keyword evidence="9 12" id="KW-0560">Oxidoreductase</keyword>
<comment type="function">
    <text evidence="2 12 13">Catalyzes the synthesis of 5,6-dihydrouridine (D), a modified base found in the D-loop of most tRNAs, via the reduction of the C5-C6 double bond in target uridines.</text>
</comment>
<feature type="binding site" evidence="12">
    <location>
        <begin position="205"/>
        <end position="207"/>
    </location>
    <ligand>
        <name>FMN</name>
        <dbReference type="ChEBI" id="CHEBI:58210"/>
    </ligand>
</feature>
<dbReference type="PANTHER" id="PTHR45846:SF1">
    <property type="entry name" value="TRNA-DIHYDROURIDINE(47) SYNTHASE [NAD(P)(+)]-LIKE"/>
    <property type="match status" value="1"/>
</dbReference>
<evidence type="ECO:0000256" key="10">
    <source>
        <dbReference type="ARBA" id="ARBA00048205"/>
    </source>
</evidence>
<feature type="domain" description="DUS-like FMN-binding" evidence="16">
    <location>
        <begin position="18"/>
        <end position="318"/>
    </location>
</feature>
<dbReference type="HAMAP" id="MF_02042">
    <property type="entry name" value="DusB_subfam"/>
    <property type="match status" value="1"/>
</dbReference>
<reference evidence="17 18" key="1">
    <citation type="submission" date="2018-10" db="EMBL/GenBank/DDBJ databases">
        <title>Genomic Encyclopedia of Type Strains, Phase IV (KMG-IV): sequencing the most valuable type-strain genomes for metagenomic binning, comparative biology and taxonomic classification.</title>
        <authorList>
            <person name="Goeker M."/>
        </authorList>
    </citation>
    <scope>NUCLEOTIDE SEQUENCE [LARGE SCALE GENOMIC DNA]</scope>
    <source>
        <strain evidence="17 18">DSM 25080</strain>
    </source>
</reference>
<evidence type="ECO:0000256" key="12">
    <source>
        <dbReference type="HAMAP-Rule" id="MF_02042"/>
    </source>
</evidence>
<dbReference type="GO" id="GO:0017150">
    <property type="term" value="F:tRNA dihydrouridine synthase activity"/>
    <property type="evidence" value="ECO:0007669"/>
    <property type="project" value="UniProtKB-UniRule"/>
</dbReference>